<dbReference type="Proteomes" id="UP000678281">
    <property type="component" value="Unassembled WGS sequence"/>
</dbReference>
<keyword evidence="5" id="KW-1185">Reference proteome</keyword>
<proteinExistence type="inferred from homology"/>
<comment type="caution">
    <text evidence="4">The sequence shown here is derived from an EMBL/GenBank/DDBJ whole genome shotgun (WGS) entry which is preliminary data.</text>
</comment>
<comment type="similarity">
    <text evidence="1">Belongs to the MobA/MobL family.</text>
</comment>
<dbReference type="Pfam" id="PF03389">
    <property type="entry name" value="MobA_MobL"/>
    <property type="match status" value="1"/>
</dbReference>
<evidence type="ECO:0000313" key="5">
    <source>
        <dbReference type="Proteomes" id="UP000678281"/>
    </source>
</evidence>
<dbReference type="AlphaFoldDB" id="A0A942E5F5"/>
<evidence type="ECO:0000313" key="4">
    <source>
        <dbReference type="EMBL" id="MBS3848538.1"/>
    </source>
</evidence>
<evidence type="ECO:0000256" key="2">
    <source>
        <dbReference type="ARBA" id="ARBA00022971"/>
    </source>
</evidence>
<keyword evidence="2" id="KW-0184">Conjugation</keyword>
<name>A0A942E5F5_9HYPH</name>
<dbReference type="InterPro" id="IPR005053">
    <property type="entry name" value="MobA_MobL"/>
</dbReference>
<accession>A0A942E5F5</accession>
<organism evidence="4 5">
    <name type="scientific">Devosia litorisediminis</name>
    <dbReference type="NCBI Taxonomy" id="2829817"/>
    <lineage>
        <taxon>Bacteria</taxon>
        <taxon>Pseudomonadati</taxon>
        <taxon>Pseudomonadota</taxon>
        <taxon>Alphaproteobacteria</taxon>
        <taxon>Hyphomicrobiales</taxon>
        <taxon>Devosiaceae</taxon>
        <taxon>Devosia</taxon>
    </lineage>
</organism>
<evidence type="ECO:0000259" key="3">
    <source>
        <dbReference type="Pfam" id="PF03389"/>
    </source>
</evidence>
<dbReference type="EMBL" id="JAGXTP010000001">
    <property type="protein sequence ID" value="MBS3848538.1"/>
    <property type="molecule type" value="Genomic_DNA"/>
</dbReference>
<evidence type="ECO:0000256" key="1">
    <source>
        <dbReference type="ARBA" id="ARBA00010873"/>
    </source>
</evidence>
<reference evidence="4" key="1">
    <citation type="submission" date="2021-04" db="EMBL/GenBank/DDBJ databases">
        <title>Devosia litorisediminis sp. nov., isolated from a sand dune.</title>
        <authorList>
            <person name="Park S."/>
            <person name="Yoon J.-H."/>
        </authorList>
    </citation>
    <scope>NUCLEOTIDE SEQUENCE</scope>
    <source>
        <strain evidence="4">BSSL-BM10</strain>
    </source>
</reference>
<gene>
    <name evidence="4" type="ORF">KD146_07465</name>
</gene>
<feature type="domain" description="MobA/MobL protein" evidence="3">
    <location>
        <begin position="18"/>
        <end position="194"/>
    </location>
</feature>
<sequence length="671" mass="74376">MAIAFARVTQIQRSLGHSTIQRLAYLTRTQLVSQRTGEMFDYSDRQDGFYTSTVLPLGCENLGDDVYRLWELMETASTLPKAVLGFELLLSLPMPAEFELQGSCTLAEQFVRQVIVEKHGLAATLAVHTPHDAAKNLHSEDLLDQDGDTDEFARIMAMASANLHCHVLVSPRQLTPQGAAKKRYTTLDPINRNGIAYGRNWGRLWHLFQNQAFERAGSTLRVTPNPPIALRPVPITAVRRWRRSKRTDDPQIDGRALLVNTTREQENREVVECFDGAVACFKAPFTRVELETFYARYVLPDHAKELVEATIGLGLCVELDIADSDVEWFAGVHLVQSELAALGRALMLSERSSCKLDVSYHVRKEFSSATRTVLEKLFAGSDVVIVEAQSRAELLAQDIAGIANRAGIIPVTIATPAGHPAPRSALVEIKDLSERMISQAIIIIDDPDSMAAAELSLALASALAGNNKVVLLRRGDSDWPSLELLDVLSHHVQVLKWQPMFQASLTNGKSLSTMGNLRTAIVHKPLGHFSALPSQGWPLFCVDAMGEVSTSPSSVAATMQLLATFYMDIHWRYPGYMPDTDAAGLSKRLDAWLQTHANGFAAIDASREVEWDEFVVEDAAFGKVEQGDREEPEEYVEIDGPLLEEEVCDNVTDEPFEHEWDDFEPGAEEND</sequence>
<dbReference type="RefSeq" id="WP_212658077.1">
    <property type="nucleotide sequence ID" value="NZ_JAGXTP010000001.1"/>
</dbReference>
<dbReference type="Gene3D" id="3.30.930.30">
    <property type="match status" value="1"/>
</dbReference>
<protein>
    <submittedName>
        <fullName evidence="4">MobA/MobL family protein</fullName>
    </submittedName>
</protein>